<organism evidence="2 3">
    <name type="scientific">Paenibacillus alvei</name>
    <name type="common">Bacillus alvei</name>
    <dbReference type="NCBI Taxonomy" id="44250"/>
    <lineage>
        <taxon>Bacteria</taxon>
        <taxon>Bacillati</taxon>
        <taxon>Bacillota</taxon>
        <taxon>Bacilli</taxon>
        <taxon>Bacillales</taxon>
        <taxon>Paenibacillaceae</taxon>
        <taxon>Paenibacillus</taxon>
    </lineage>
</organism>
<dbReference type="GO" id="GO:0008934">
    <property type="term" value="F:inositol monophosphate 1-phosphatase activity"/>
    <property type="evidence" value="ECO:0007669"/>
    <property type="project" value="TreeGrafter"/>
</dbReference>
<proteinExistence type="predicted"/>
<dbReference type="PANTHER" id="PTHR20854:SF4">
    <property type="entry name" value="INOSITOL-1-MONOPHOSPHATASE-RELATED"/>
    <property type="match status" value="1"/>
</dbReference>
<feature type="binding site" evidence="1">
    <location>
        <position position="89"/>
    </location>
    <ligand>
        <name>Mg(2+)</name>
        <dbReference type="ChEBI" id="CHEBI:18420"/>
        <label>1</label>
        <note>catalytic</note>
    </ligand>
</feature>
<evidence type="ECO:0000313" key="2">
    <source>
        <dbReference type="EMBL" id="NOJ73237.1"/>
    </source>
</evidence>
<dbReference type="SUPFAM" id="SSF56655">
    <property type="entry name" value="Carbohydrate phosphatase"/>
    <property type="match status" value="1"/>
</dbReference>
<sequence>MTSIDIHFCGELLKSAGAALYEILKRGERAYSAVELFKQFEFANNQAANQIRNELADKYPDIQWSASEFETQKQQKAEFEGEYWICDAIDGAVQFLQGIYSYAMSLCLIRNGAPVLSFVYDPSHDELFHAIAGGGAFLNGKPIRVAAKKELGEAIISTTPPSFPAKAVDVTELTIKGLTRMIPRAFAVRMLGSISLQLAYTACGRMDGYYEFGDEFYNWMAGSLLVQEAGGVVSDQSGNEFTWGTIGIIAANPALHRIMKDEIFV</sequence>
<dbReference type="InterPro" id="IPR000760">
    <property type="entry name" value="Inositol_monophosphatase-like"/>
</dbReference>
<comment type="cofactor">
    <cofactor evidence="1">
        <name>Mg(2+)</name>
        <dbReference type="ChEBI" id="CHEBI:18420"/>
    </cofactor>
</comment>
<evidence type="ECO:0000313" key="3">
    <source>
        <dbReference type="Proteomes" id="UP000552038"/>
    </source>
</evidence>
<dbReference type="RefSeq" id="WP_171418868.1">
    <property type="nucleotide sequence ID" value="NZ_JABFOR010000039.1"/>
</dbReference>
<feature type="binding site" evidence="1">
    <location>
        <position position="90"/>
    </location>
    <ligand>
        <name>Mg(2+)</name>
        <dbReference type="ChEBI" id="CHEBI:18420"/>
        <label>2</label>
    </ligand>
</feature>
<dbReference type="Pfam" id="PF00459">
    <property type="entry name" value="Inositol_P"/>
    <property type="match status" value="1"/>
</dbReference>
<dbReference type="Gene3D" id="3.30.540.10">
    <property type="entry name" value="Fructose-1,6-Bisphosphatase, subunit A, domain 1"/>
    <property type="match status" value="1"/>
</dbReference>
<dbReference type="PANTHER" id="PTHR20854">
    <property type="entry name" value="INOSITOL MONOPHOSPHATASE"/>
    <property type="match status" value="1"/>
</dbReference>
<accession>A0AAP7DK06</accession>
<dbReference type="Proteomes" id="UP000552038">
    <property type="component" value="Unassembled WGS sequence"/>
</dbReference>
<dbReference type="GO" id="GO:0006020">
    <property type="term" value="P:inositol metabolic process"/>
    <property type="evidence" value="ECO:0007669"/>
    <property type="project" value="TreeGrafter"/>
</dbReference>
<dbReference type="Gene3D" id="3.40.190.80">
    <property type="match status" value="1"/>
</dbReference>
<reference evidence="2 3" key="1">
    <citation type="submission" date="2020-05" db="EMBL/GenBank/DDBJ databases">
        <title>Whole genome sequencing and identification of novel metabolites from Paenibacillus alvei strain JR949.</title>
        <authorList>
            <person name="Rajendhran J."/>
            <person name="Sree Pranav P."/>
            <person name="Mahalakshmi B."/>
            <person name="Karthikeyan R."/>
        </authorList>
    </citation>
    <scope>NUCLEOTIDE SEQUENCE [LARGE SCALE GENOMIC DNA]</scope>
    <source>
        <strain evidence="2 3">JR949</strain>
    </source>
</reference>
<dbReference type="AlphaFoldDB" id="A0AAP7DK06"/>
<evidence type="ECO:0000256" key="1">
    <source>
        <dbReference type="PIRSR" id="PIRSR600760-2"/>
    </source>
</evidence>
<dbReference type="GO" id="GO:0046872">
    <property type="term" value="F:metal ion binding"/>
    <property type="evidence" value="ECO:0007669"/>
    <property type="project" value="UniProtKB-KW"/>
</dbReference>
<dbReference type="EMBL" id="JABFOR010000039">
    <property type="protein sequence ID" value="NOJ73237.1"/>
    <property type="molecule type" value="Genomic_DNA"/>
</dbReference>
<keyword evidence="1" id="KW-0479">Metal-binding</keyword>
<keyword evidence="1" id="KW-0460">Magnesium</keyword>
<dbReference type="GO" id="GO:0007165">
    <property type="term" value="P:signal transduction"/>
    <property type="evidence" value="ECO:0007669"/>
    <property type="project" value="TreeGrafter"/>
</dbReference>
<feature type="binding site" evidence="1">
    <location>
        <position position="87"/>
    </location>
    <ligand>
        <name>Mg(2+)</name>
        <dbReference type="ChEBI" id="CHEBI:18420"/>
        <label>1</label>
        <note>catalytic</note>
    </ligand>
</feature>
<comment type="caution">
    <text evidence="2">The sequence shown here is derived from an EMBL/GenBank/DDBJ whole genome shotgun (WGS) entry which is preliminary data.</text>
</comment>
<name>A0AAP7DK06_PAEAL</name>
<dbReference type="PRINTS" id="PR00377">
    <property type="entry name" value="IMPHPHTASES"/>
</dbReference>
<gene>
    <name evidence="2" type="ORF">HMI46_22140</name>
</gene>
<protein>
    <submittedName>
        <fullName evidence="2">Inositol monophosphatase</fullName>
    </submittedName>
</protein>